<dbReference type="Proteomes" id="UP001597116">
    <property type="component" value="Unassembled WGS sequence"/>
</dbReference>
<keyword evidence="2" id="KW-1185">Reference proteome</keyword>
<organism evidence="1 2">
    <name type="scientific">Larkinella insperata</name>
    <dbReference type="NCBI Taxonomy" id="332158"/>
    <lineage>
        <taxon>Bacteria</taxon>
        <taxon>Pseudomonadati</taxon>
        <taxon>Bacteroidota</taxon>
        <taxon>Cytophagia</taxon>
        <taxon>Cytophagales</taxon>
        <taxon>Spirosomataceae</taxon>
        <taxon>Larkinella</taxon>
    </lineage>
</organism>
<name>A0ABW3QA28_9BACT</name>
<accession>A0ABW3QA28</accession>
<dbReference type="EMBL" id="JBHTLP010000011">
    <property type="protein sequence ID" value="MFD1143014.1"/>
    <property type="molecule type" value="Genomic_DNA"/>
</dbReference>
<reference evidence="2" key="1">
    <citation type="journal article" date="2019" name="Int. J. Syst. Evol. Microbiol.">
        <title>The Global Catalogue of Microorganisms (GCM) 10K type strain sequencing project: providing services to taxonomists for standard genome sequencing and annotation.</title>
        <authorList>
            <consortium name="The Broad Institute Genomics Platform"/>
            <consortium name="The Broad Institute Genome Sequencing Center for Infectious Disease"/>
            <person name="Wu L."/>
            <person name="Ma J."/>
        </authorList>
    </citation>
    <scope>NUCLEOTIDE SEQUENCE [LARGE SCALE GENOMIC DNA]</scope>
    <source>
        <strain evidence="2">CCUG 55608</strain>
    </source>
</reference>
<evidence type="ECO:0000313" key="2">
    <source>
        <dbReference type="Proteomes" id="UP001597116"/>
    </source>
</evidence>
<sequence>MNVNVIFRSLALTPARKNRNQYRQLAVTFDNSADLDCLNRLLNHQVIGTFAGDPPPAGFSRTEIIALSVFVPDQPANLVSTIDPLSDLARYIRLQLQQQRNTECRLHPDIEPRQLIDALGRLLLTMGEPSKIVFKLGN</sequence>
<dbReference type="RefSeq" id="WP_265990839.1">
    <property type="nucleotide sequence ID" value="NZ_CP110973.1"/>
</dbReference>
<gene>
    <name evidence="1" type="ORF">ACFQ4C_17945</name>
</gene>
<protein>
    <submittedName>
        <fullName evidence="1">Uncharacterized protein</fullName>
    </submittedName>
</protein>
<proteinExistence type="predicted"/>
<comment type="caution">
    <text evidence="1">The sequence shown here is derived from an EMBL/GenBank/DDBJ whole genome shotgun (WGS) entry which is preliminary data.</text>
</comment>
<evidence type="ECO:0000313" key="1">
    <source>
        <dbReference type="EMBL" id="MFD1143014.1"/>
    </source>
</evidence>